<dbReference type="AlphaFoldDB" id="A0A4R4D430"/>
<name>A0A4R4D430_9PROT</name>
<dbReference type="OrthoDB" id="4954742at2"/>
<organism evidence="1 2">
    <name type="scientific">Roseicella aquatilis</name>
    <dbReference type="NCBI Taxonomy" id="2527868"/>
    <lineage>
        <taxon>Bacteria</taxon>
        <taxon>Pseudomonadati</taxon>
        <taxon>Pseudomonadota</taxon>
        <taxon>Alphaproteobacteria</taxon>
        <taxon>Acetobacterales</taxon>
        <taxon>Roseomonadaceae</taxon>
        <taxon>Roseicella</taxon>
    </lineage>
</organism>
<dbReference type="EMBL" id="SKBM01000030">
    <property type="protein sequence ID" value="TCZ55009.1"/>
    <property type="molecule type" value="Genomic_DNA"/>
</dbReference>
<keyword evidence="2" id="KW-1185">Reference proteome</keyword>
<dbReference type="Proteomes" id="UP000295023">
    <property type="component" value="Unassembled WGS sequence"/>
</dbReference>
<sequence length="231" mass="24989">MIGAPQPGARLALYWAPELDDPLHRLGSAWLGRDAETGAALPQPSLPGLDIAEITADPRLYGLHATLKPPFRLALSWVEAVAAAEALAARLAPFDLPPLAVRDLHGFLALRETAPCPALRVLADACVESLDACRAPPAEAELARRRRAGLSPRQDTLLARWGYPYLFEEWRFHVTLTRRLTAAEKAVVLPAVTDVLGDAPARPRRVTAICLFTQAAPGAPFLIAERLPLRG</sequence>
<protein>
    <submittedName>
        <fullName evidence="1">DUF1045 domain-containing protein</fullName>
    </submittedName>
</protein>
<evidence type="ECO:0000313" key="1">
    <source>
        <dbReference type="EMBL" id="TCZ55009.1"/>
    </source>
</evidence>
<evidence type="ECO:0000313" key="2">
    <source>
        <dbReference type="Proteomes" id="UP000295023"/>
    </source>
</evidence>
<dbReference type="Pfam" id="PF06299">
    <property type="entry name" value="DUF1045"/>
    <property type="match status" value="1"/>
</dbReference>
<dbReference type="InterPro" id="IPR009389">
    <property type="entry name" value="DUF1045"/>
</dbReference>
<reference evidence="1 2" key="1">
    <citation type="submission" date="2019-03" db="EMBL/GenBank/DDBJ databases">
        <title>Paracraurococcus aquatilis NE82 genome sequence.</title>
        <authorList>
            <person name="Zhao Y."/>
            <person name="Du Z."/>
        </authorList>
    </citation>
    <scope>NUCLEOTIDE SEQUENCE [LARGE SCALE GENOMIC DNA]</scope>
    <source>
        <strain evidence="1 2">NE82</strain>
    </source>
</reference>
<accession>A0A4R4D430</accession>
<proteinExistence type="predicted"/>
<gene>
    <name evidence="1" type="ORF">EXY23_22695</name>
</gene>
<comment type="caution">
    <text evidence="1">The sequence shown here is derived from an EMBL/GenBank/DDBJ whole genome shotgun (WGS) entry which is preliminary data.</text>
</comment>
<dbReference type="RefSeq" id="WP_132295206.1">
    <property type="nucleotide sequence ID" value="NZ_SKBM01000030.1"/>
</dbReference>
<dbReference type="PIRSF" id="PIRSF033328">
    <property type="entry name" value="Phest_Mll4975"/>
    <property type="match status" value="1"/>
</dbReference>